<proteinExistence type="predicted"/>
<dbReference type="AlphaFoldDB" id="A0A2K6PMG8"/>
<reference evidence="1" key="2">
    <citation type="submission" date="2025-09" db="UniProtKB">
        <authorList>
            <consortium name="Ensembl"/>
        </authorList>
    </citation>
    <scope>IDENTIFICATION</scope>
</reference>
<name>A0A2K6PMG8_RHIRO</name>
<dbReference type="Proteomes" id="UP000233200">
    <property type="component" value="Unplaced"/>
</dbReference>
<dbReference type="GeneTree" id="ENSGT00910000147402"/>
<reference evidence="1" key="1">
    <citation type="submission" date="2025-08" db="UniProtKB">
        <authorList>
            <consortium name="Ensembl"/>
        </authorList>
    </citation>
    <scope>IDENTIFICATION</scope>
</reference>
<keyword evidence="2" id="KW-1185">Reference proteome</keyword>
<sequence length="122" mass="13688">IKAVFEPQICGKSTFFPMCLPFKFDGVQHMFIPMFCFLLLIPCDEESWNGLALVHDVSVFHLGDILCGRNHLNHLQVSQVFLTHSLLKLAVLGEVLPAKVTNFNQPLMVSTINLIGLKDAKH</sequence>
<dbReference type="OMA" id="VFEPQIC"/>
<evidence type="ECO:0000313" key="2">
    <source>
        <dbReference type="Proteomes" id="UP000233200"/>
    </source>
</evidence>
<evidence type="ECO:0000313" key="1">
    <source>
        <dbReference type="Ensembl" id="ENSRROP00000017735.1"/>
    </source>
</evidence>
<dbReference type="Ensembl" id="ENSRROT00000041890.1">
    <property type="protein sequence ID" value="ENSRROP00000017735.1"/>
    <property type="gene ID" value="ENSRROG00000032966.1"/>
</dbReference>
<protein>
    <submittedName>
        <fullName evidence="1">Uncharacterized protein</fullName>
    </submittedName>
</protein>
<organism evidence="1 2">
    <name type="scientific">Rhinopithecus roxellana</name>
    <name type="common">Golden snub-nosed monkey</name>
    <name type="synonym">Pygathrix roxellana</name>
    <dbReference type="NCBI Taxonomy" id="61622"/>
    <lineage>
        <taxon>Eukaryota</taxon>
        <taxon>Metazoa</taxon>
        <taxon>Chordata</taxon>
        <taxon>Craniata</taxon>
        <taxon>Vertebrata</taxon>
        <taxon>Euteleostomi</taxon>
        <taxon>Mammalia</taxon>
        <taxon>Eutheria</taxon>
        <taxon>Euarchontoglires</taxon>
        <taxon>Primates</taxon>
        <taxon>Haplorrhini</taxon>
        <taxon>Catarrhini</taxon>
        <taxon>Cercopithecidae</taxon>
        <taxon>Colobinae</taxon>
        <taxon>Rhinopithecus</taxon>
    </lineage>
</organism>
<accession>A0A2K6PMG8</accession>